<keyword evidence="1" id="KW-0472">Membrane</keyword>
<evidence type="ECO:0000313" key="2">
    <source>
        <dbReference type="EMBL" id="HJC71651.1"/>
    </source>
</evidence>
<feature type="transmembrane region" description="Helical" evidence="1">
    <location>
        <begin position="118"/>
        <end position="141"/>
    </location>
</feature>
<protein>
    <submittedName>
        <fullName evidence="2">YitT family protein</fullName>
    </submittedName>
</protein>
<feature type="transmembrane region" description="Helical" evidence="1">
    <location>
        <begin position="86"/>
        <end position="106"/>
    </location>
</feature>
<dbReference type="PANTHER" id="PTHR40078">
    <property type="entry name" value="INTEGRAL MEMBRANE PROTEIN-RELATED"/>
    <property type="match status" value="1"/>
</dbReference>
<accession>A0A9D2TJS1</accession>
<dbReference type="EMBL" id="DWWA01000016">
    <property type="protein sequence ID" value="HJC71651.1"/>
    <property type="molecule type" value="Genomic_DNA"/>
</dbReference>
<dbReference type="PANTHER" id="PTHR40078:SF1">
    <property type="entry name" value="INTEGRAL MEMBRANE PROTEIN"/>
    <property type="match status" value="1"/>
</dbReference>
<organism evidence="2 3">
    <name type="scientific">Candidatus Ruthenibacterium merdavium</name>
    <dbReference type="NCBI Taxonomy" id="2838752"/>
    <lineage>
        <taxon>Bacteria</taxon>
        <taxon>Bacillati</taxon>
        <taxon>Bacillota</taxon>
        <taxon>Clostridia</taxon>
        <taxon>Eubacteriales</taxon>
        <taxon>Oscillospiraceae</taxon>
        <taxon>Ruthenibacterium</taxon>
    </lineage>
</organism>
<proteinExistence type="predicted"/>
<dbReference type="Pfam" id="PF19700">
    <property type="entry name" value="DUF6198"/>
    <property type="match status" value="1"/>
</dbReference>
<reference evidence="2" key="1">
    <citation type="journal article" date="2021" name="PeerJ">
        <title>Extensive microbial diversity within the chicken gut microbiome revealed by metagenomics and culture.</title>
        <authorList>
            <person name="Gilroy R."/>
            <person name="Ravi A."/>
            <person name="Getino M."/>
            <person name="Pursley I."/>
            <person name="Horton D.L."/>
            <person name="Alikhan N.F."/>
            <person name="Baker D."/>
            <person name="Gharbi K."/>
            <person name="Hall N."/>
            <person name="Watson M."/>
            <person name="Adriaenssens E.M."/>
            <person name="Foster-Nyarko E."/>
            <person name="Jarju S."/>
            <person name="Secka A."/>
            <person name="Antonio M."/>
            <person name="Oren A."/>
            <person name="Chaudhuri R.R."/>
            <person name="La Ragione R."/>
            <person name="Hildebrand F."/>
            <person name="Pallen M.J."/>
        </authorList>
    </citation>
    <scope>NUCLEOTIDE SEQUENCE</scope>
    <source>
        <strain evidence="2">5933</strain>
    </source>
</reference>
<comment type="caution">
    <text evidence="2">The sequence shown here is derived from an EMBL/GenBank/DDBJ whole genome shotgun (WGS) entry which is preliminary data.</text>
</comment>
<evidence type="ECO:0000256" key="1">
    <source>
        <dbReference type="SAM" id="Phobius"/>
    </source>
</evidence>
<feature type="transmembrane region" description="Helical" evidence="1">
    <location>
        <begin position="12"/>
        <end position="31"/>
    </location>
</feature>
<sequence>MEKASKTEMVRRTVIFLVGLALNSLGVALVTKASLGTSPISSIPYVLSLNFSASLGMFTILFSLLLIALQLILLRKQFRPVQLLQIPVSLLFGYLIDGAMMLLALFSPNQYASQLGCLILGCVVLGVGVYLEVLADIVMLPGEAFVRAVTVCAKTEFGKTKIAFDVSMTVIAGVLSFVFAARLDGVGVGTIIAAAAVGWVAGMVARFAAKVTKKA</sequence>
<evidence type="ECO:0000313" key="3">
    <source>
        <dbReference type="Proteomes" id="UP000823918"/>
    </source>
</evidence>
<feature type="transmembrane region" description="Helical" evidence="1">
    <location>
        <begin position="51"/>
        <end position="74"/>
    </location>
</feature>
<keyword evidence="1" id="KW-1133">Transmembrane helix</keyword>
<dbReference type="InterPro" id="IPR038750">
    <property type="entry name" value="YczE/YyaS-like"/>
</dbReference>
<reference evidence="2" key="2">
    <citation type="submission" date="2021-04" db="EMBL/GenBank/DDBJ databases">
        <authorList>
            <person name="Gilroy R."/>
        </authorList>
    </citation>
    <scope>NUCLEOTIDE SEQUENCE</scope>
    <source>
        <strain evidence="2">5933</strain>
    </source>
</reference>
<gene>
    <name evidence="2" type="ORF">H9698_02510</name>
</gene>
<keyword evidence="1" id="KW-0812">Transmembrane</keyword>
<dbReference type="AlphaFoldDB" id="A0A9D2TJS1"/>
<feature type="transmembrane region" description="Helical" evidence="1">
    <location>
        <begin position="162"/>
        <end position="181"/>
    </location>
</feature>
<feature type="transmembrane region" description="Helical" evidence="1">
    <location>
        <begin position="187"/>
        <end position="209"/>
    </location>
</feature>
<name>A0A9D2TJS1_9FIRM</name>
<dbReference type="Proteomes" id="UP000823918">
    <property type="component" value="Unassembled WGS sequence"/>
</dbReference>